<sequence length="79" mass="9087">MLPAYLQEVYRITDVARAFGYRVLPNGTELVGYVPHIAPQARFHQRFASLSEPDTSGELAQMMRNSRQSDYTKQRTILQ</sequence>
<geneLocation type="plasmid" evidence="1 2">
    <name>unnamed4</name>
</geneLocation>
<protein>
    <submittedName>
        <fullName evidence="1">Uncharacterized protein</fullName>
    </submittedName>
</protein>
<reference evidence="1" key="1">
    <citation type="submission" date="2022-04" db="EMBL/GenBank/DDBJ databases">
        <title>Hymenobacter sp. isolated from the air.</title>
        <authorList>
            <person name="Won M."/>
            <person name="Lee C.-M."/>
            <person name="Woen H.-Y."/>
            <person name="Kwon S.-W."/>
        </authorList>
    </citation>
    <scope>NUCLEOTIDE SEQUENCE</scope>
    <source>
        <strain evidence="1">5420S-77</strain>
        <plasmid evidence="1">unnamed4</plasmid>
    </source>
</reference>
<name>A0ABY4GEL1_9BACT</name>
<keyword evidence="1" id="KW-0614">Plasmid</keyword>
<accession>A0ABY4GEL1</accession>
<gene>
    <name evidence="1" type="ORF">MUN86_26990</name>
</gene>
<proteinExistence type="predicted"/>
<dbReference type="EMBL" id="CP095065">
    <property type="protein sequence ID" value="UOQ69345.1"/>
    <property type="molecule type" value="Genomic_DNA"/>
</dbReference>
<evidence type="ECO:0000313" key="2">
    <source>
        <dbReference type="Proteomes" id="UP000830401"/>
    </source>
</evidence>
<evidence type="ECO:0000313" key="1">
    <source>
        <dbReference type="EMBL" id="UOQ69345.1"/>
    </source>
</evidence>
<dbReference type="RefSeq" id="WP_245127095.1">
    <property type="nucleotide sequence ID" value="NZ_CP095065.1"/>
</dbReference>
<dbReference type="Proteomes" id="UP000830401">
    <property type="component" value="Plasmid unnamed4"/>
</dbReference>
<organism evidence="1 2">
    <name type="scientific">Hymenobacter volaticus</name>
    <dbReference type="NCBI Taxonomy" id="2932254"/>
    <lineage>
        <taxon>Bacteria</taxon>
        <taxon>Pseudomonadati</taxon>
        <taxon>Bacteroidota</taxon>
        <taxon>Cytophagia</taxon>
        <taxon>Cytophagales</taxon>
        <taxon>Hymenobacteraceae</taxon>
        <taxon>Hymenobacter</taxon>
    </lineage>
</organism>
<keyword evidence="2" id="KW-1185">Reference proteome</keyword>